<evidence type="ECO:0000313" key="6">
    <source>
        <dbReference type="EMBL" id="GMI23387.1"/>
    </source>
</evidence>
<feature type="non-terminal residue" evidence="6">
    <location>
        <position position="1"/>
    </location>
</feature>
<dbReference type="InterPro" id="IPR029040">
    <property type="entry name" value="RPABC4/Spt4"/>
</dbReference>
<dbReference type="EMBL" id="BRYB01001331">
    <property type="protein sequence ID" value="GMI23387.1"/>
    <property type="molecule type" value="Genomic_DNA"/>
</dbReference>
<keyword evidence="3" id="KW-0804">Transcription</keyword>
<name>A0ABQ6MC45_9STRA</name>
<evidence type="ECO:0000259" key="5">
    <source>
        <dbReference type="SMART" id="SM01389"/>
    </source>
</evidence>
<dbReference type="SMART" id="SM01389">
    <property type="entry name" value="Spt4"/>
    <property type="match status" value="1"/>
</dbReference>
<comment type="caution">
    <text evidence="6">The sequence shown here is derived from an EMBL/GenBank/DDBJ whole genome shotgun (WGS) entry which is preliminary data.</text>
</comment>
<dbReference type="PANTHER" id="PTHR12882">
    <property type="entry name" value="SUPPRESSOR OF TY 4"/>
    <property type="match status" value="1"/>
</dbReference>
<dbReference type="Pfam" id="PF06093">
    <property type="entry name" value="Spt4"/>
    <property type="match status" value="1"/>
</dbReference>
<evidence type="ECO:0000256" key="1">
    <source>
        <dbReference type="ARBA" id="ARBA00004123"/>
    </source>
</evidence>
<dbReference type="SUPFAM" id="SSF63393">
    <property type="entry name" value="RNA polymerase subunits"/>
    <property type="match status" value="1"/>
</dbReference>
<accession>A0ABQ6MC45</accession>
<feature type="domain" description="Spt4/RpoE2 zinc finger" evidence="5">
    <location>
        <begin position="1"/>
        <end position="60"/>
    </location>
</feature>
<keyword evidence="7" id="KW-1185">Reference proteome</keyword>
<evidence type="ECO:0000256" key="2">
    <source>
        <dbReference type="ARBA" id="ARBA00010464"/>
    </source>
</evidence>
<sequence>DSGCENCPALDMQESNQNVLGVTTAFFAGFHAIVDPAESWIAKWLQLRNAKPGVYASEVHGTLPPDAQAMCEAKGYKWRCKAGAA</sequence>
<proteinExistence type="inferred from homology"/>
<comment type="subcellular location">
    <subcellularLocation>
        <location evidence="1">Nucleus</location>
    </subcellularLocation>
</comment>
<comment type="similarity">
    <text evidence="2">Belongs to the SPT4 family.</text>
</comment>
<evidence type="ECO:0000313" key="7">
    <source>
        <dbReference type="Proteomes" id="UP001165060"/>
    </source>
</evidence>
<dbReference type="PANTHER" id="PTHR12882:SF1">
    <property type="entry name" value="TRANSCRIPTION ELONGATION FACTOR SPT4"/>
    <property type="match status" value="1"/>
</dbReference>
<dbReference type="InterPro" id="IPR009287">
    <property type="entry name" value="Spt4"/>
</dbReference>
<organism evidence="6 7">
    <name type="scientific">Tetraparma gracilis</name>
    <dbReference type="NCBI Taxonomy" id="2962635"/>
    <lineage>
        <taxon>Eukaryota</taxon>
        <taxon>Sar</taxon>
        <taxon>Stramenopiles</taxon>
        <taxon>Ochrophyta</taxon>
        <taxon>Bolidophyceae</taxon>
        <taxon>Parmales</taxon>
        <taxon>Triparmaceae</taxon>
        <taxon>Tetraparma</taxon>
    </lineage>
</organism>
<gene>
    <name evidence="6" type="ORF">TeGR_g10407</name>
</gene>
<dbReference type="Proteomes" id="UP001165060">
    <property type="component" value="Unassembled WGS sequence"/>
</dbReference>
<evidence type="ECO:0000256" key="4">
    <source>
        <dbReference type="ARBA" id="ARBA00023242"/>
    </source>
</evidence>
<dbReference type="Gene3D" id="3.30.40.210">
    <property type="match status" value="1"/>
</dbReference>
<dbReference type="InterPro" id="IPR038510">
    <property type="entry name" value="Spt4_sf"/>
</dbReference>
<dbReference type="InterPro" id="IPR022800">
    <property type="entry name" value="Spt4/RpoE2_Znf"/>
</dbReference>
<keyword evidence="4" id="KW-0539">Nucleus</keyword>
<evidence type="ECO:0000256" key="3">
    <source>
        <dbReference type="ARBA" id="ARBA00023163"/>
    </source>
</evidence>
<protein>
    <recommendedName>
        <fullName evidence="5">Spt4/RpoE2 zinc finger domain-containing protein</fullName>
    </recommendedName>
</protein>
<reference evidence="6 7" key="1">
    <citation type="journal article" date="2023" name="Commun. Biol.">
        <title>Genome analysis of Parmales, the sister group of diatoms, reveals the evolutionary specialization of diatoms from phago-mixotrophs to photoautotrophs.</title>
        <authorList>
            <person name="Ban H."/>
            <person name="Sato S."/>
            <person name="Yoshikawa S."/>
            <person name="Yamada K."/>
            <person name="Nakamura Y."/>
            <person name="Ichinomiya M."/>
            <person name="Sato N."/>
            <person name="Blanc-Mathieu R."/>
            <person name="Endo H."/>
            <person name="Kuwata A."/>
            <person name="Ogata H."/>
        </authorList>
    </citation>
    <scope>NUCLEOTIDE SEQUENCE [LARGE SCALE GENOMIC DNA]</scope>
</reference>